<accession>A0A1M5X4C9</accession>
<dbReference type="RefSeq" id="WP_073376939.1">
    <property type="nucleotide sequence ID" value="NZ_FQXS01000017.1"/>
</dbReference>
<dbReference type="STRING" id="1121409.SAMN02745124_02737"/>
<dbReference type="EMBL" id="FQXS01000017">
    <property type="protein sequence ID" value="SHH94669.1"/>
    <property type="molecule type" value="Genomic_DNA"/>
</dbReference>
<dbReference type="OrthoDB" id="9923709at2"/>
<organism evidence="1 2">
    <name type="scientific">Desulfofustis glycolicus DSM 9705</name>
    <dbReference type="NCBI Taxonomy" id="1121409"/>
    <lineage>
        <taxon>Bacteria</taxon>
        <taxon>Pseudomonadati</taxon>
        <taxon>Thermodesulfobacteriota</taxon>
        <taxon>Desulfobulbia</taxon>
        <taxon>Desulfobulbales</taxon>
        <taxon>Desulfocapsaceae</taxon>
        <taxon>Desulfofustis</taxon>
    </lineage>
</organism>
<dbReference type="Proteomes" id="UP000184139">
    <property type="component" value="Unassembled WGS sequence"/>
</dbReference>
<evidence type="ECO:0000313" key="2">
    <source>
        <dbReference type="Proteomes" id="UP000184139"/>
    </source>
</evidence>
<dbReference type="AlphaFoldDB" id="A0A1M5X4C9"/>
<reference evidence="1 2" key="1">
    <citation type="submission" date="2016-11" db="EMBL/GenBank/DDBJ databases">
        <authorList>
            <person name="Jaros S."/>
            <person name="Januszkiewicz K."/>
            <person name="Wedrychowicz H."/>
        </authorList>
    </citation>
    <scope>NUCLEOTIDE SEQUENCE [LARGE SCALE GENOMIC DNA]</scope>
    <source>
        <strain evidence="1 2">DSM 9705</strain>
    </source>
</reference>
<sequence>MKTKKTEIIFTKGAFSPGKVYGDYVVILGAHSESSKNPINSFDHVSSKSFQEETEDNYLKNQFNLDHLGPLKKFFNLCNTIELKEKTIIEWENISSLKVPSSSELAIICKKLFPSILHDGAWELRRELSHITGDAFSNIDSKGQLANIVDNFHDVKYSGAEGKIFFATSISKSQKVLFACREQLRTLILEDHPQVSWQIIKQNHSIPILLENIDNLAPLIEKIKNHWIRRQFLVSLFVWLSRNKQKNKDLNVVIDKIIKEERKHYGDSFLLLLARWLLINFGSSFLQNNHFNIGSKEIDNVYRVIKNRQLNKNLLITPPLSPSRFEDLKNITELYDLSCFNFDLPGTVSTITDQEGQGRYGIIVKWISGIINISNKELRKEALREIVKCNNEGIRWAIAFKLPSLYAVDQILHDQITRTLLNDLHPWVLRETIGSFRRTRNIYECKYLDSYLQTINKRISQYISINNAAAEDLKKALLEFIVNHPLLLQKLKVSFES</sequence>
<protein>
    <submittedName>
        <fullName evidence="1">Uncharacterized protein</fullName>
    </submittedName>
</protein>
<proteinExistence type="predicted"/>
<keyword evidence="2" id="KW-1185">Reference proteome</keyword>
<gene>
    <name evidence="1" type="ORF">SAMN02745124_02737</name>
</gene>
<evidence type="ECO:0000313" key="1">
    <source>
        <dbReference type="EMBL" id="SHH94669.1"/>
    </source>
</evidence>
<name>A0A1M5X4C9_9BACT</name>